<proteinExistence type="predicted"/>
<feature type="region of interest" description="Disordered" evidence="1">
    <location>
        <begin position="173"/>
        <end position="207"/>
    </location>
</feature>
<feature type="region of interest" description="Disordered" evidence="1">
    <location>
        <begin position="1"/>
        <end position="23"/>
    </location>
</feature>
<gene>
    <name evidence="2" type="ORF">LAQU0_S08e00628g</name>
</gene>
<sequence>MNVDKRERSASDSETDGKINRIKERLESKRQALLNSISEKKELQKSLGLREEQDKQVLGAVVELSRLGFSFNQIVAEAGVDSSFLKRAYEKGGRSAPNPPRLTLSSTGKAKEIYGGENYNRNPEAKANRNLQHQPTTRGGISIQNKGRPMIKKRRTREQPQWLNNLVIDLNSSEDERKDDATISQVRPPSTATLAENSPAIKTAGAPTKPAGVPININAEVGRITMRLKIEISRLKQRIKSSQGFSLDKQGTKALADKKAVILKDIEELFEEVCLIQTPRPS</sequence>
<evidence type="ECO:0000256" key="1">
    <source>
        <dbReference type="SAM" id="MobiDB-lite"/>
    </source>
</evidence>
<dbReference type="AlphaFoldDB" id="A0A0P1KV51"/>
<organism evidence="2 3">
    <name type="scientific">Lachancea quebecensis</name>
    <dbReference type="NCBI Taxonomy" id="1654605"/>
    <lineage>
        <taxon>Eukaryota</taxon>
        <taxon>Fungi</taxon>
        <taxon>Dikarya</taxon>
        <taxon>Ascomycota</taxon>
        <taxon>Saccharomycotina</taxon>
        <taxon>Saccharomycetes</taxon>
        <taxon>Saccharomycetales</taxon>
        <taxon>Saccharomycetaceae</taxon>
        <taxon>Lachancea</taxon>
    </lineage>
</organism>
<protein>
    <submittedName>
        <fullName evidence="2">LAQU0S08e00628g1_1</fullName>
    </submittedName>
</protein>
<evidence type="ECO:0000313" key="2">
    <source>
        <dbReference type="EMBL" id="CUS23032.1"/>
    </source>
</evidence>
<feature type="compositionally biased region" description="Polar residues" evidence="1">
    <location>
        <begin position="182"/>
        <end position="196"/>
    </location>
</feature>
<keyword evidence="3" id="KW-1185">Reference proteome</keyword>
<dbReference type="EMBL" id="LN890539">
    <property type="protein sequence ID" value="CUS23032.1"/>
    <property type="molecule type" value="Genomic_DNA"/>
</dbReference>
<accession>A0A0P1KV51</accession>
<feature type="region of interest" description="Disordered" evidence="1">
    <location>
        <begin position="115"/>
        <end position="158"/>
    </location>
</feature>
<evidence type="ECO:0000313" key="3">
    <source>
        <dbReference type="Proteomes" id="UP000236544"/>
    </source>
</evidence>
<reference evidence="3" key="1">
    <citation type="submission" date="2015-10" db="EMBL/GenBank/DDBJ databases">
        <authorList>
            <person name="Devillers H."/>
        </authorList>
    </citation>
    <scope>NUCLEOTIDE SEQUENCE [LARGE SCALE GENOMIC DNA]</scope>
</reference>
<feature type="compositionally biased region" description="Polar residues" evidence="1">
    <location>
        <begin position="129"/>
        <end position="145"/>
    </location>
</feature>
<dbReference type="Proteomes" id="UP000236544">
    <property type="component" value="Unassembled WGS sequence"/>
</dbReference>
<dbReference type="OrthoDB" id="4036408at2759"/>
<name>A0A0P1KV51_9SACH</name>